<dbReference type="Pfam" id="PF16107">
    <property type="entry name" value="DUF4825"/>
    <property type="match status" value="1"/>
</dbReference>
<dbReference type="RefSeq" id="WP_003506439.1">
    <property type="nucleotide sequence ID" value="NZ_CABHNX010000206.1"/>
</dbReference>
<dbReference type="GeneID" id="57967794"/>
<name>A0AAW6AU77_CLOSY</name>
<accession>A0AAW6AU77</accession>
<dbReference type="EMBL" id="JAINVB010000001">
    <property type="protein sequence ID" value="MCK0084511.1"/>
    <property type="molecule type" value="Genomic_DNA"/>
</dbReference>
<dbReference type="EMBL" id="JAQLGM010000024">
    <property type="protein sequence ID" value="MDB2000710.1"/>
    <property type="molecule type" value="Genomic_DNA"/>
</dbReference>
<feature type="chain" id="PRO_5044477575" evidence="1">
    <location>
        <begin position="21"/>
        <end position="244"/>
    </location>
</feature>
<dbReference type="Proteomes" id="UP001300871">
    <property type="component" value="Unassembled WGS sequence"/>
</dbReference>
<evidence type="ECO:0000313" key="3">
    <source>
        <dbReference type="EMBL" id="MCK0084511.1"/>
    </source>
</evidence>
<dbReference type="InterPro" id="IPR032250">
    <property type="entry name" value="DUF4825"/>
</dbReference>
<organism evidence="3 5">
    <name type="scientific">Clostridium symbiosum</name>
    <name type="common">Bacteroides symbiosus</name>
    <dbReference type="NCBI Taxonomy" id="1512"/>
    <lineage>
        <taxon>Bacteria</taxon>
        <taxon>Bacillati</taxon>
        <taxon>Bacillota</taxon>
        <taxon>Clostridia</taxon>
        <taxon>Lachnospirales</taxon>
        <taxon>Lachnospiraceae</taxon>
        <taxon>Otoolea</taxon>
    </lineage>
</organism>
<reference evidence="3" key="1">
    <citation type="journal article" date="2022" name="Cell Host Microbe">
        <title>Colonization of the live biotherapeutic product VE303 and modulation of the microbiota and metabolites in healthy volunteers.</title>
        <authorList>
            <person name="Dsouza M."/>
            <person name="Menon R."/>
            <person name="Crossette E."/>
            <person name="Bhattarai S.K."/>
            <person name="Schneider J."/>
            <person name="Kim Y.G."/>
            <person name="Reddy S."/>
            <person name="Caballero S."/>
            <person name="Felix C."/>
            <person name="Cornacchione L."/>
            <person name="Hendrickson J."/>
            <person name="Watson A.R."/>
            <person name="Minot S.S."/>
            <person name="Greenfield N."/>
            <person name="Schopf L."/>
            <person name="Szabady R."/>
            <person name="Patarroyo J."/>
            <person name="Smith W."/>
            <person name="Harrison P."/>
            <person name="Kuijper E.J."/>
            <person name="Kelly C.P."/>
            <person name="Olle B."/>
            <person name="Bobilev D."/>
            <person name="Silber J.L."/>
            <person name="Bucci V."/>
            <person name="Roberts B."/>
            <person name="Faith J."/>
            <person name="Norman J.M."/>
        </authorList>
    </citation>
    <scope>NUCLEOTIDE SEQUENCE</scope>
    <source>
        <strain evidence="3">VE303-04</strain>
    </source>
</reference>
<gene>
    <name evidence="3" type="ORF">K5I21_01195</name>
    <name evidence="4" type="ORF">PM006_10910</name>
</gene>
<proteinExistence type="predicted"/>
<evidence type="ECO:0000259" key="2">
    <source>
        <dbReference type="Pfam" id="PF16107"/>
    </source>
</evidence>
<reference evidence="4" key="2">
    <citation type="submission" date="2023-01" db="EMBL/GenBank/DDBJ databases">
        <title>Human gut microbiome strain richness.</title>
        <authorList>
            <person name="Chen-Liaw A."/>
        </authorList>
    </citation>
    <scope>NUCLEOTIDE SEQUENCE</scope>
    <source>
        <strain evidence="4">B1_m1001713B170214d0_201011</strain>
    </source>
</reference>
<evidence type="ECO:0000313" key="5">
    <source>
        <dbReference type="Proteomes" id="UP001203136"/>
    </source>
</evidence>
<protein>
    <submittedName>
        <fullName evidence="3">DUF4825 domain-containing protein</fullName>
    </submittedName>
</protein>
<feature type="signal peptide" evidence="1">
    <location>
        <begin position="1"/>
        <end position="20"/>
    </location>
</feature>
<feature type="domain" description="DUF4825" evidence="2">
    <location>
        <begin position="114"/>
        <end position="194"/>
    </location>
</feature>
<dbReference type="PROSITE" id="PS51257">
    <property type="entry name" value="PROKAR_LIPOPROTEIN"/>
    <property type="match status" value="1"/>
</dbReference>
<keyword evidence="1" id="KW-0732">Signal</keyword>
<sequence length="244" mass="27085">MKLLRTVALFAICLTALLSAAGCSEKGTESFNAVITEITEDGITARPFEDEEILKKASVIRLDQSVLSANPVPDFLPGDTARIVWNGKVKKGEPASLEHVFAVYSLPPLYSEELFNARNEYIGDAPADGRLLGLLAEYFNIEEKRSLELQTSGEPYTMTVHFESEPDLRRMSQTACSLLALIGNCGEIRWDYPSKGSDVKEGVSITTADAEELLQLEDLKKYGETEESLHRLLENIVRLTEINR</sequence>
<evidence type="ECO:0000313" key="4">
    <source>
        <dbReference type="EMBL" id="MDB2000710.1"/>
    </source>
</evidence>
<dbReference type="AlphaFoldDB" id="A0AAW6AU77"/>
<dbReference type="Proteomes" id="UP001203136">
    <property type="component" value="Unassembled WGS sequence"/>
</dbReference>
<comment type="caution">
    <text evidence="3">The sequence shown here is derived from an EMBL/GenBank/DDBJ whole genome shotgun (WGS) entry which is preliminary data.</text>
</comment>
<evidence type="ECO:0000256" key="1">
    <source>
        <dbReference type="SAM" id="SignalP"/>
    </source>
</evidence>